<comment type="caution">
    <text evidence="1">The sequence shown here is derived from an EMBL/GenBank/DDBJ whole genome shotgun (WGS) entry which is preliminary data.</text>
</comment>
<keyword evidence="2" id="KW-1185">Reference proteome</keyword>
<reference evidence="1" key="1">
    <citation type="journal article" date="2014" name="Int. J. Syst. Evol. Microbiol.">
        <title>Complete genome sequence of Corynebacterium casei LMG S-19264T (=DSM 44701T), isolated from a smear-ripened cheese.</title>
        <authorList>
            <consortium name="US DOE Joint Genome Institute (JGI-PGF)"/>
            <person name="Walter F."/>
            <person name="Albersmeier A."/>
            <person name="Kalinowski J."/>
            <person name="Ruckert C."/>
        </authorList>
    </citation>
    <scope>NUCLEOTIDE SEQUENCE</scope>
    <source>
        <strain evidence="1">KCTC 42097</strain>
    </source>
</reference>
<evidence type="ECO:0000313" key="2">
    <source>
        <dbReference type="Proteomes" id="UP000641137"/>
    </source>
</evidence>
<proteinExistence type="predicted"/>
<dbReference type="RefSeq" id="WP_189490053.1">
    <property type="nucleotide sequence ID" value="NZ_BMZO01000007.1"/>
</dbReference>
<dbReference type="Proteomes" id="UP000641137">
    <property type="component" value="Unassembled WGS sequence"/>
</dbReference>
<reference evidence="1" key="2">
    <citation type="submission" date="2020-09" db="EMBL/GenBank/DDBJ databases">
        <authorList>
            <person name="Sun Q."/>
            <person name="Kim S."/>
        </authorList>
    </citation>
    <scope>NUCLEOTIDE SEQUENCE</scope>
    <source>
        <strain evidence="1">KCTC 42097</strain>
    </source>
</reference>
<sequence>MERVLPPLHEGHAPIALQEAFKNAVEAFENWNIYEDEPSVPIDQKNVPVSSVFGRMRTCTDIVPETVFAPAKDVLGEHGDDLAYGVTYDQLAAVLRTRCVERLRHVS</sequence>
<dbReference type="AlphaFoldDB" id="A0A8J3DNB5"/>
<name>A0A8J3DNB5_9HYPH</name>
<gene>
    <name evidence="1" type="ORF">GCM10010136_21860</name>
</gene>
<protein>
    <submittedName>
        <fullName evidence="1">Uncharacterized protein</fullName>
    </submittedName>
</protein>
<dbReference type="EMBL" id="BMZO01000007">
    <property type="protein sequence ID" value="GHC73615.1"/>
    <property type="molecule type" value="Genomic_DNA"/>
</dbReference>
<evidence type="ECO:0000313" key="1">
    <source>
        <dbReference type="EMBL" id="GHC73615.1"/>
    </source>
</evidence>
<accession>A0A8J3DNB5</accession>
<organism evidence="1 2">
    <name type="scientific">Limoniibacter endophyticus</name>
    <dbReference type="NCBI Taxonomy" id="1565040"/>
    <lineage>
        <taxon>Bacteria</taxon>
        <taxon>Pseudomonadati</taxon>
        <taxon>Pseudomonadota</taxon>
        <taxon>Alphaproteobacteria</taxon>
        <taxon>Hyphomicrobiales</taxon>
        <taxon>Bartonellaceae</taxon>
        <taxon>Limoniibacter</taxon>
    </lineage>
</organism>